<feature type="domain" description="Dynamin N-terminal" evidence="1">
    <location>
        <begin position="35"/>
        <end position="195"/>
    </location>
</feature>
<gene>
    <name evidence="2" type="ORF">Sste5346_003791</name>
</gene>
<dbReference type="PANTHER" id="PTHR11566:SF149">
    <property type="entry name" value="GTPASE, PUTATIVE (AFU_ORTHOLOGUE AFUA_6G11890)-RELATED"/>
    <property type="match status" value="1"/>
</dbReference>
<name>A0ABR3ZBJ1_9PEZI</name>
<dbReference type="Proteomes" id="UP001583186">
    <property type="component" value="Unassembled WGS sequence"/>
</dbReference>
<evidence type="ECO:0000313" key="2">
    <source>
        <dbReference type="EMBL" id="KAL1897939.1"/>
    </source>
</evidence>
<dbReference type="Pfam" id="PF00350">
    <property type="entry name" value="Dynamin_N"/>
    <property type="match status" value="1"/>
</dbReference>
<dbReference type="SUPFAM" id="SSF52540">
    <property type="entry name" value="P-loop containing nucleoside triphosphate hydrolases"/>
    <property type="match status" value="1"/>
</dbReference>
<comment type="caution">
    <text evidence="2">The sequence shown here is derived from an EMBL/GenBank/DDBJ whole genome shotgun (WGS) entry which is preliminary data.</text>
</comment>
<dbReference type="Gene3D" id="3.40.50.300">
    <property type="entry name" value="P-loop containing nucleotide triphosphate hydrolases"/>
    <property type="match status" value="1"/>
</dbReference>
<dbReference type="InterPro" id="IPR027417">
    <property type="entry name" value="P-loop_NTPase"/>
</dbReference>
<proteinExistence type="predicted"/>
<keyword evidence="3" id="KW-1185">Reference proteome</keyword>
<reference evidence="2 3" key="1">
    <citation type="journal article" date="2024" name="IMA Fungus">
        <title>IMA Genome - F19 : A genome assembly and annotation guide to empower mycologists, including annotated draft genome sequences of Ceratocystis pirilliformis, Diaporthe australafricana, Fusarium ophioides, Paecilomyces lecythidis, and Sporothrix stenoceras.</title>
        <authorList>
            <person name="Aylward J."/>
            <person name="Wilson A.M."/>
            <person name="Visagie C.M."/>
            <person name="Spraker J."/>
            <person name="Barnes I."/>
            <person name="Buitendag C."/>
            <person name="Ceriani C."/>
            <person name="Del Mar Angel L."/>
            <person name="du Plessis D."/>
            <person name="Fuchs T."/>
            <person name="Gasser K."/>
            <person name="Kramer D."/>
            <person name="Li W."/>
            <person name="Munsamy K."/>
            <person name="Piso A."/>
            <person name="Price J.L."/>
            <person name="Sonnekus B."/>
            <person name="Thomas C."/>
            <person name="van der Nest A."/>
            <person name="van Dijk A."/>
            <person name="van Heerden A."/>
            <person name="van Vuuren N."/>
            <person name="Yilmaz N."/>
            <person name="Duong T.A."/>
            <person name="van der Merwe N.A."/>
            <person name="Wingfield M.J."/>
            <person name="Wingfield B.D."/>
        </authorList>
    </citation>
    <scope>NUCLEOTIDE SEQUENCE [LARGE SCALE GENOMIC DNA]</scope>
    <source>
        <strain evidence="2 3">CMW 5346</strain>
    </source>
</reference>
<dbReference type="InterPro" id="IPR045063">
    <property type="entry name" value="Dynamin_N"/>
</dbReference>
<protein>
    <recommendedName>
        <fullName evidence="1">Dynamin N-terminal domain-containing protein</fullName>
    </recommendedName>
</protein>
<dbReference type="PANTHER" id="PTHR11566">
    <property type="entry name" value="DYNAMIN"/>
    <property type="match status" value="1"/>
</dbReference>
<accession>A0ABR3ZBJ1</accession>
<dbReference type="EMBL" id="JAWCUI010000017">
    <property type="protein sequence ID" value="KAL1897939.1"/>
    <property type="molecule type" value="Genomic_DNA"/>
</dbReference>
<sequence length="206" mass="22498">MAPINIQSQDYRDLLDIIDCLPSQGLDRYVALPEIIVCGDQSSGKSSDGLCTRFATELILRRHPEASVVVSIKPYHTRSDSEKEKLLAFTATLDAENPDVGPVIEAANEAMGLVDGKVDGEDGSSSSSRHFSNDVLRIELSGPNQQYLTLVDLPGLFLSSNSKQSADEAPVVHQIVTEYMKRPRSIILAVVSNLQTKSSYEAFMNV</sequence>
<evidence type="ECO:0000259" key="1">
    <source>
        <dbReference type="Pfam" id="PF00350"/>
    </source>
</evidence>
<organism evidence="2 3">
    <name type="scientific">Sporothrix stenoceras</name>
    <dbReference type="NCBI Taxonomy" id="5173"/>
    <lineage>
        <taxon>Eukaryota</taxon>
        <taxon>Fungi</taxon>
        <taxon>Dikarya</taxon>
        <taxon>Ascomycota</taxon>
        <taxon>Pezizomycotina</taxon>
        <taxon>Sordariomycetes</taxon>
        <taxon>Sordariomycetidae</taxon>
        <taxon>Ophiostomatales</taxon>
        <taxon>Ophiostomataceae</taxon>
        <taxon>Sporothrix</taxon>
    </lineage>
</organism>
<dbReference type="InterPro" id="IPR022812">
    <property type="entry name" value="Dynamin"/>
</dbReference>
<evidence type="ECO:0000313" key="3">
    <source>
        <dbReference type="Proteomes" id="UP001583186"/>
    </source>
</evidence>
<dbReference type="PRINTS" id="PR00195">
    <property type="entry name" value="DYNAMIN"/>
</dbReference>